<evidence type="ECO:0000313" key="2">
    <source>
        <dbReference type="Proteomes" id="UP000702425"/>
    </source>
</evidence>
<name>A0ABX2D879_9CYAN</name>
<organism evidence="1 2">
    <name type="scientific">Microcoleus asticus IPMA8</name>
    <dbReference type="NCBI Taxonomy" id="2563858"/>
    <lineage>
        <taxon>Bacteria</taxon>
        <taxon>Bacillati</taxon>
        <taxon>Cyanobacteriota</taxon>
        <taxon>Cyanophyceae</taxon>
        <taxon>Oscillatoriophycideae</taxon>
        <taxon>Oscillatoriales</taxon>
        <taxon>Microcoleaceae</taxon>
        <taxon>Microcoleus</taxon>
        <taxon>Microcoleus asticus</taxon>
    </lineage>
</organism>
<dbReference type="Proteomes" id="UP000702425">
    <property type="component" value="Unassembled WGS sequence"/>
</dbReference>
<dbReference type="EC" id="2.1.1.37" evidence="1"/>
<keyword evidence="1" id="KW-0489">Methyltransferase</keyword>
<keyword evidence="1" id="KW-0808">Transferase</keyword>
<reference evidence="1 2" key="1">
    <citation type="journal article" date="2020" name="Sci. Rep.">
        <title>A novel cyanobacterial geosmin producer, revising GeoA distribution and dispersion patterns in Bacteria.</title>
        <authorList>
            <person name="Churro C."/>
            <person name="Semedo-Aguiar A.P."/>
            <person name="Silva A.D."/>
            <person name="Pereira-Leal J.B."/>
            <person name="Leite R.B."/>
        </authorList>
    </citation>
    <scope>NUCLEOTIDE SEQUENCE [LARGE SCALE GENOMIC DNA]</scope>
    <source>
        <strain evidence="1 2">IPMA8</strain>
    </source>
</reference>
<protein>
    <submittedName>
        <fullName evidence="1">Modification methylase BanI</fullName>
        <ecNumber evidence="1">2.1.1.37</ecNumber>
    </submittedName>
</protein>
<dbReference type="GO" id="GO:0032259">
    <property type="term" value="P:methylation"/>
    <property type="evidence" value="ECO:0007669"/>
    <property type="project" value="UniProtKB-KW"/>
</dbReference>
<keyword evidence="2" id="KW-1185">Reference proteome</keyword>
<gene>
    <name evidence="1" type="primary">banIM</name>
    <name evidence="1" type="ORF">E5S67_05899</name>
</gene>
<comment type="caution">
    <text evidence="1">The sequence shown here is derived from an EMBL/GenBank/DDBJ whole genome shotgun (WGS) entry which is preliminary data.</text>
</comment>
<dbReference type="GO" id="GO:0003886">
    <property type="term" value="F:DNA (cytosine-5-)-methyltransferase activity"/>
    <property type="evidence" value="ECO:0007669"/>
    <property type="project" value="UniProtKB-EC"/>
</dbReference>
<proteinExistence type="predicted"/>
<sequence length="39" mass="4419">MALKKIRFIDLFSEINGMRLAFESAARSLNLETECLLSS</sequence>
<evidence type="ECO:0000313" key="1">
    <source>
        <dbReference type="EMBL" id="NQE38115.1"/>
    </source>
</evidence>
<dbReference type="EMBL" id="SRRZ01000180">
    <property type="protein sequence ID" value="NQE38115.1"/>
    <property type="molecule type" value="Genomic_DNA"/>
</dbReference>
<accession>A0ABX2D879</accession>